<dbReference type="AlphaFoldDB" id="A0AAD5K1F4"/>
<evidence type="ECO:0000313" key="2">
    <source>
        <dbReference type="EMBL" id="KAI9249504.1"/>
    </source>
</evidence>
<evidence type="ECO:0000256" key="1">
    <source>
        <dbReference type="SAM" id="SignalP"/>
    </source>
</evidence>
<sequence>MMKTTWFTTTAALTLLFAYTATSAPVTKECTGIDILYPKEGASFSKSERETIYLILGNKAHDARLDKVSLINPSDNTEIGDPVWTMMDEKDRLSKVMVLQQDLKPVEDSSLPEKFSFRIQVEQDEKQCIYESPLFELTQ</sequence>
<organism evidence="2 3">
    <name type="scientific">Phascolomyces articulosus</name>
    <dbReference type="NCBI Taxonomy" id="60185"/>
    <lineage>
        <taxon>Eukaryota</taxon>
        <taxon>Fungi</taxon>
        <taxon>Fungi incertae sedis</taxon>
        <taxon>Mucoromycota</taxon>
        <taxon>Mucoromycotina</taxon>
        <taxon>Mucoromycetes</taxon>
        <taxon>Mucorales</taxon>
        <taxon>Lichtheimiaceae</taxon>
        <taxon>Phascolomyces</taxon>
    </lineage>
</organism>
<dbReference type="Proteomes" id="UP001209540">
    <property type="component" value="Unassembled WGS sequence"/>
</dbReference>
<feature type="chain" id="PRO_5042075824" evidence="1">
    <location>
        <begin position="24"/>
        <end position="139"/>
    </location>
</feature>
<reference evidence="2" key="2">
    <citation type="submission" date="2023-02" db="EMBL/GenBank/DDBJ databases">
        <authorList>
            <consortium name="DOE Joint Genome Institute"/>
            <person name="Mondo S.J."/>
            <person name="Chang Y."/>
            <person name="Wang Y."/>
            <person name="Ahrendt S."/>
            <person name="Andreopoulos W."/>
            <person name="Barry K."/>
            <person name="Beard J."/>
            <person name="Benny G.L."/>
            <person name="Blankenship S."/>
            <person name="Bonito G."/>
            <person name="Cuomo C."/>
            <person name="Desiro A."/>
            <person name="Gervers K.A."/>
            <person name="Hundley H."/>
            <person name="Kuo A."/>
            <person name="LaButti K."/>
            <person name="Lang B.F."/>
            <person name="Lipzen A."/>
            <person name="O'Donnell K."/>
            <person name="Pangilinan J."/>
            <person name="Reynolds N."/>
            <person name="Sandor L."/>
            <person name="Smith M.W."/>
            <person name="Tsang A."/>
            <person name="Grigoriev I.V."/>
            <person name="Stajich J.E."/>
            <person name="Spatafora J.W."/>
        </authorList>
    </citation>
    <scope>NUCLEOTIDE SEQUENCE</scope>
    <source>
        <strain evidence="2">RSA 2281</strain>
    </source>
</reference>
<proteinExistence type="predicted"/>
<keyword evidence="1" id="KW-0732">Signal</keyword>
<name>A0AAD5K1F4_9FUNG</name>
<gene>
    <name evidence="2" type="ORF">BDA99DRAFT_523980</name>
</gene>
<evidence type="ECO:0000313" key="3">
    <source>
        <dbReference type="Proteomes" id="UP001209540"/>
    </source>
</evidence>
<dbReference type="EMBL" id="JAIXMP010000035">
    <property type="protein sequence ID" value="KAI9249504.1"/>
    <property type="molecule type" value="Genomic_DNA"/>
</dbReference>
<comment type="caution">
    <text evidence="2">The sequence shown here is derived from an EMBL/GenBank/DDBJ whole genome shotgun (WGS) entry which is preliminary data.</text>
</comment>
<protein>
    <submittedName>
        <fullName evidence="2">Uncharacterized protein</fullName>
    </submittedName>
</protein>
<keyword evidence="3" id="KW-1185">Reference proteome</keyword>
<feature type="signal peptide" evidence="1">
    <location>
        <begin position="1"/>
        <end position="23"/>
    </location>
</feature>
<accession>A0AAD5K1F4</accession>
<reference evidence="2" key="1">
    <citation type="journal article" date="2022" name="IScience">
        <title>Evolution of zygomycete secretomes and the origins of terrestrial fungal ecologies.</title>
        <authorList>
            <person name="Chang Y."/>
            <person name="Wang Y."/>
            <person name="Mondo S."/>
            <person name="Ahrendt S."/>
            <person name="Andreopoulos W."/>
            <person name="Barry K."/>
            <person name="Beard J."/>
            <person name="Benny G.L."/>
            <person name="Blankenship S."/>
            <person name="Bonito G."/>
            <person name="Cuomo C."/>
            <person name="Desiro A."/>
            <person name="Gervers K.A."/>
            <person name="Hundley H."/>
            <person name="Kuo A."/>
            <person name="LaButti K."/>
            <person name="Lang B.F."/>
            <person name="Lipzen A."/>
            <person name="O'Donnell K."/>
            <person name="Pangilinan J."/>
            <person name="Reynolds N."/>
            <person name="Sandor L."/>
            <person name="Smith M.E."/>
            <person name="Tsang A."/>
            <person name="Grigoriev I.V."/>
            <person name="Stajich J.E."/>
            <person name="Spatafora J.W."/>
        </authorList>
    </citation>
    <scope>NUCLEOTIDE SEQUENCE</scope>
    <source>
        <strain evidence="2">RSA 2281</strain>
    </source>
</reference>